<evidence type="ECO:0000313" key="3">
    <source>
        <dbReference type="Proteomes" id="UP000034444"/>
    </source>
</evidence>
<feature type="domain" description="Endonuclease GajA/Old nuclease/RecF-like AAA" evidence="1">
    <location>
        <begin position="1"/>
        <end position="425"/>
    </location>
</feature>
<dbReference type="InterPro" id="IPR014592">
    <property type="entry name" value="P-loop_UCP034888"/>
</dbReference>
<keyword evidence="3" id="KW-1185">Reference proteome</keyword>
<evidence type="ECO:0000259" key="1">
    <source>
        <dbReference type="Pfam" id="PF13175"/>
    </source>
</evidence>
<dbReference type="Gene3D" id="3.40.50.300">
    <property type="entry name" value="P-loop containing nucleotide triphosphate hydrolases"/>
    <property type="match status" value="1"/>
</dbReference>
<evidence type="ECO:0000313" key="2">
    <source>
        <dbReference type="EMBL" id="AKF25470.1"/>
    </source>
</evidence>
<accession>A0A7U4RR49</accession>
<dbReference type="AlphaFoldDB" id="A0A7U4RR49"/>
<dbReference type="Pfam" id="PF13175">
    <property type="entry name" value="AAA_15"/>
    <property type="match status" value="1"/>
</dbReference>
<dbReference type="InterPro" id="IPR051396">
    <property type="entry name" value="Bact_Antivir_Def_Nuclease"/>
</dbReference>
<dbReference type="KEGG" id="slh:YH65_08850"/>
<dbReference type="OrthoDB" id="3237462at2"/>
<organism evidence="2 3">
    <name type="scientific">Sulfurovum lithotrophicum</name>
    <dbReference type="NCBI Taxonomy" id="206403"/>
    <lineage>
        <taxon>Bacteria</taxon>
        <taxon>Pseudomonadati</taxon>
        <taxon>Campylobacterota</taxon>
        <taxon>Epsilonproteobacteria</taxon>
        <taxon>Campylobacterales</taxon>
        <taxon>Sulfurovaceae</taxon>
        <taxon>Sulfurovum</taxon>
    </lineage>
</organism>
<name>A0A7U4RR49_9BACT</name>
<dbReference type="PIRSF" id="PIRSF034888">
    <property type="entry name" value="P-loop_UCP034888"/>
    <property type="match status" value="1"/>
</dbReference>
<dbReference type="EMBL" id="CP011308">
    <property type="protein sequence ID" value="AKF25470.1"/>
    <property type="molecule type" value="Genomic_DNA"/>
</dbReference>
<dbReference type="RefSeq" id="WP_046551541.1">
    <property type="nucleotide sequence ID" value="NZ_CP011308.1"/>
</dbReference>
<dbReference type="SUPFAM" id="SSF52540">
    <property type="entry name" value="P-loop containing nucleoside triphosphate hydrolases"/>
    <property type="match status" value="1"/>
</dbReference>
<dbReference type="PANTHER" id="PTHR43581:SF2">
    <property type="entry name" value="EXCINUCLEASE ATPASE SUBUNIT"/>
    <property type="match status" value="1"/>
</dbReference>
<proteinExistence type="predicted"/>
<reference evidence="3" key="2">
    <citation type="journal article" date="2017" name="Stand. Genomic Sci.">
        <title>Complete genome sequence of the sulfur-oxidizing chemolithoautotrophic Sulfurovum lithotrophicum 42BKTT.</title>
        <authorList>
            <person name="Jeon W."/>
            <person name="Priscilla L."/>
            <person name="Park G."/>
            <person name="Lee H."/>
            <person name="Lee N."/>
            <person name="Lee D."/>
            <person name="Kwon H."/>
            <person name="Ahn I."/>
            <person name="Lee C."/>
            <person name="Lee H."/>
            <person name="Ahn J."/>
        </authorList>
    </citation>
    <scope>NUCLEOTIDE SEQUENCE [LARGE SCALE GENOMIC DNA]</scope>
    <source>
        <strain evidence="3">ATCC BAA-797 / 42BKT</strain>
    </source>
</reference>
<dbReference type="Proteomes" id="UP000034444">
    <property type="component" value="Chromosome"/>
</dbReference>
<dbReference type="InterPro" id="IPR041685">
    <property type="entry name" value="AAA_GajA/Old/RecF-like"/>
</dbReference>
<dbReference type="InterPro" id="IPR027417">
    <property type="entry name" value="P-loop_NTPase"/>
</dbReference>
<dbReference type="PANTHER" id="PTHR43581">
    <property type="entry name" value="ATP/GTP PHOSPHATASE"/>
    <property type="match status" value="1"/>
</dbReference>
<gene>
    <name evidence="2" type="ORF">YH65_08850</name>
</gene>
<reference evidence="2 3" key="1">
    <citation type="submission" date="2015-04" db="EMBL/GenBank/DDBJ databases">
        <title>Complete genome sequence of Sulfurovum lithotrophicum ATCC BAA-797T.</title>
        <authorList>
            <person name="Ahn J."/>
            <person name="Park G."/>
            <person name="Jeon W."/>
            <person name="Jang Y."/>
            <person name="Jang M."/>
            <person name="Lee H."/>
            <person name="Lee H."/>
        </authorList>
    </citation>
    <scope>NUCLEOTIDE SEQUENCE [LARGE SCALE GENOMIC DNA]</scope>
    <source>
        <strain evidence="3">ATCC BAA-797 / 42BKT</strain>
    </source>
</reference>
<protein>
    <recommendedName>
        <fullName evidence="1">Endonuclease GajA/Old nuclease/RecF-like AAA domain-containing protein</fullName>
    </recommendedName>
</protein>
<sequence length="501" mass="58124">MINEISIENFKSFKKLDDLRIKPITIFCGTNSCGKSTLLQSILSIKQTIESQANNQAFLSNGKYVHLGSFENLVYEKKKDNIVKFKFIYNLDTFHNLNLQTVSGIPFRYLIKEIVENTKDEVLFEKTKIIISLSFKSIASKKNKVIRPIRVLNYSIHFETPLKTAGLFNESNILRQHITFRWIKGNRYSITWKNISAHFSKDTQTISGNTKANCAFNNLIPKIQLTSTTDSNNISNLHFFFYRYKELLQALFTTYSYIGPLREEASRRYVYEDEVTEIGLKGENSAYLYITEYENQIKNHYFYNNDQSDFEKKDLTVGKAVDEWLNIMGIEGFGSDVKDEMIHLNLNANKFDETKINIADVGFGISQIFPIVLEGLRMSKQQTLLLEQPEIHLHPKLQMQMADYFISLALSQKNVIVETHSEHIINRLVRRIVEDENNRIQDFIAIYFLQPGENGAKIQEIDIDPIQGVVNWPKDFFDQTASEQEKIILAGLNKRRQKIQK</sequence>